<gene>
    <name evidence="2" type="ordered locus">Nmlp_2585</name>
</gene>
<dbReference type="HOGENOM" id="CLU_910949_0_0_2"/>
<dbReference type="AlphaFoldDB" id="M1XRC9"/>
<keyword evidence="3" id="KW-1185">Reference proteome</keyword>
<accession>M1XRC9</accession>
<dbReference type="RefSeq" id="WP_015409524.1">
    <property type="nucleotide sequence ID" value="NC_020388.1"/>
</dbReference>
<evidence type="ECO:0000256" key="1">
    <source>
        <dbReference type="SAM" id="MobiDB-lite"/>
    </source>
</evidence>
<dbReference type="EMBL" id="HF582854">
    <property type="protein sequence ID" value="CCQ36744.1"/>
    <property type="molecule type" value="Genomic_DNA"/>
</dbReference>
<organism evidence="2 3">
    <name type="scientific">Natronomonas moolapensis (strain DSM 18674 / CECT 7526 / JCM 14361 / 8.8.11)</name>
    <dbReference type="NCBI Taxonomy" id="268739"/>
    <lineage>
        <taxon>Archaea</taxon>
        <taxon>Methanobacteriati</taxon>
        <taxon>Methanobacteriota</taxon>
        <taxon>Stenosarchaea group</taxon>
        <taxon>Halobacteria</taxon>
        <taxon>Halobacteriales</taxon>
        <taxon>Natronomonadaceae</taxon>
        <taxon>Natronomonas</taxon>
    </lineage>
</organism>
<dbReference type="OrthoDB" id="346112at2157"/>
<sequence length="305" mass="34021">MNLPIDPADNDAPPQELIQNLPSQAARRRVLQASEIDLDVNDWSFAEALDELSQIELREAVSQLRFAGARTIYYYRVDDLRQVSPDDAINEGDDDGSSGAYGSEVRETRRDHDRLYVVCNVPETGSQAQLTLSEKHFQTTVATFKPRTRLLAIRAPDEGTADATTQTVVGHFGLDEASRISFLENGLRGRFEADCIEGYSTLQLRHTTTSANTKEIQVRSKEAEDKEIIDVRTDAIVDDLLRRSDTELGAATGLVTVPTNVHSIEHGEPLHPRVTIGFPDGWVAFEQFVPEQILIEFDDLVRDSL</sequence>
<reference evidence="2 3" key="1">
    <citation type="journal article" date="2013" name="Genome Announc.">
        <title>Genome of the haloarchaeon Natronomonas moolapensis, a neutrophilic member of a previously haloalkaliphilic genus.</title>
        <authorList>
            <person name="Dyall-Smith M.L."/>
            <person name="Pfeiffer F."/>
            <person name="Oberwinkler T."/>
            <person name="Klee K."/>
            <person name="Rampp M."/>
            <person name="Palm P."/>
            <person name="Gross K."/>
            <person name="Schuster S.C."/>
            <person name="Oesterhelt D."/>
        </authorList>
    </citation>
    <scope>NUCLEOTIDE SEQUENCE [LARGE SCALE GENOMIC DNA]</scope>
    <source>
        <strain evidence="3">DSM 18674 / JCM 14361 / 8.8.11</strain>
    </source>
</reference>
<dbReference type="KEGG" id="nmo:Nmlp_2585"/>
<proteinExistence type="predicted"/>
<feature type="region of interest" description="Disordered" evidence="1">
    <location>
        <begin position="85"/>
        <end position="106"/>
    </location>
</feature>
<dbReference type="eggNOG" id="ENOG502N5R6">
    <property type="taxonomic scope" value="Archaea"/>
</dbReference>
<evidence type="ECO:0000313" key="2">
    <source>
        <dbReference type="EMBL" id="CCQ36744.1"/>
    </source>
</evidence>
<dbReference type="GeneID" id="14651387"/>
<name>M1XRC9_NATM8</name>
<dbReference type="Proteomes" id="UP000011867">
    <property type="component" value="Chromosome"/>
</dbReference>
<protein>
    <submittedName>
        <fullName evidence="2">Uncharacterized protein</fullName>
    </submittedName>
</protein>
<evidence type="ECO:0000313" key="3">
    <source>
        <dbReference type="Proteomes" id="UP000011867"/>
    </source>
</evidence>